<dbReference type="Gene3D" id="2.30.30.730">
    <property type="match status" value="1"/>
</dbReference>
<proteinExistence type="predicted"/>
<feature type="compositionally biased region" description="Basic residues" evidence="1">
    <location>
        <begin position="158"/>
        <end position="173"/>
    </location>
</feature>
<evidence type="ECO:0000256" key="1">
    <source>
        <dbReference type="SAM" id="MobiDB-lite"/>
    </source>
</evidence>
<dbReference type="Pfam" id="PF18347">
    <property type="entry name" value="DUF5606"/>
    <property type="match status" value="1"/>
</dbReference>
<feature type="domain" description="DUF6852" evidence="3">
    <location>
        <begin position="53"/>
        <end position="119"/>
    </location>
</feature>
<dbReference type="EMBL" id="JBHUDG010000047">
    <property type="protein sequence ID" value="MFD1631394.1"/>
    <property type="molecule type" value="Genomic_DNA"/>
</dbReference>
<organism evidence="4 5">
    <name type="scientific">Pseudopedobacter beijingensis</name>
    <dbReference type="NCBI Taxonomy" id="1207056"/>
    <lineage>
        <taxon>Bacteria</taxon>
        <taxon>Pseudomonadati</taxon>
        <taxon>Bacteroidota</taxon>
        <taxon>Sphingobacteriia</taxon>
        <taxon>Sphingobacteriales</taxon>
        <taxon>Sphingobacteriaceae</taxon>
        <taxon>Pseudopedobacter</taxon>
    </lineage>
</organism>
<dbReference type="Proteomes" id="UP001597118">
    <property type="component" value="Unassembled WGS sequence"/>
</dbReference>
<sequence length="173" mass="19369">MNITGLVAVSGKPGLFKLVGQNKSGFILEGLDAQKLKLVVNLSTSKLASLEDITIYCDDEDRRLKDIFEAMKVYSKTIPSSKEDAKVLRAFFADVVPDHDQERVYTSDIKKIVNWFSIIKELPLFDEEEPATETQAEETKVELVEESVKEESTEKKAKTTKKPAAKKTAAKKD</sequence>
<evidence type="ECO:0000313" key="5">
    <source>
        <dbReference type="Proteomes" id="UP001597118"/>
    </source>
</evidence>
<gene>
    <name evidence="4" type="ORF">ACFSAH_16090</name>
</gene>
<feature type="compositionally biased region" description="Basic and acidic residues" evidence="1">
    <location>
        <begin position="137"/>
        <end position="157"/>
    </location>
</feature>
<name>A0ABW4IG92_9SPHI</name>
<keyword evidence="5" id="KW-1185">Reference proteome</keyword>
<accession>A0ABW4IG92</accession>
<evidence type="ECO:0000259" key="3">
    <source>
        <dbReference type="Pfam" id="PF21186"/>
    </source>
</evidence>
<dbReference type="InterPro" id="IPR049281">
    <property type="entry name" value="BVU_3817-like_C_sf"/>
</dbReference>
<feature type="domain" description="DUF5606" evidence="2">
    <location>
        <begin position="5"/>
        <end position="50"/>
    </location>
</feature>
<reference evidence="5" key="1">
    <citation type="journal article" date="2019" name="Int. J. Syst. Evol. Microbiol.">
        <title>The Global Catalogue of Microorganisms (GCM) 10K type strain sequencing project: providing services to taxonomists for standard genome sequencing and annotation.</title>
        <authorList>
            <consortium name="The Broad Institute Genomics Platform"/>
            <consortium name="The Broad Institute Genome Sequencing Center for Infectious Disease"/>
            <person name="Wu L."/>
            <person name="Ma J."/>
        </authorList>
    </citation>
    <scope>NUCLEOTIDE SEQUENCE [LARGE SCALE GENOMIC DNA]</scope>
    <source>
        <strain evidence="5">CCUG 53762</strain>
    </source>
</reference>
<dbReference type="InterPro" id="IPR049280">
    <property type="entry name" value="DUF6852"/>
</dbReference>
<dbReference type="InterPro" id="IPR049282">
    <property type="entry name" value="BVU_3817_N_sf"/>
</dbReference>
<feature type="region of interest" description="Disordered" evidence="1">
    <location>
        <begin position="128"/>
        <end position="173"/>
    </location>
</feature>
<dbReference type="Pfam" id="PF21186">
    <property type="entry name" value="DUF6852"/>
    <property type="match status" value="1"/>
</dbReference>
<evidence type="ECO:0000259" key="2">
    <source>
        <dbReference type="Pfam" id="PF18347"/>
    </source>
</evidence>
<comment type="caution">
    <text evidence="4">The sequence shown here is derived from an EMBL/GenBank/DDBJ whole genome shotgun (WGS) entry which is preliminary data.</text>
</comment>
<dbReference type="InterPro" id="IPR041218">
    <property type="entry name" value="DUF5606"/>
</dbReference>
<dbReference type="RefSeq" id="WP_379663763.1">
    <property type="nucleotide sequence ID" value="NZ_JBHUDG010000047.1"/>
</dbReference>
<protein>
    <submittedName>
        <fullName evidence="4">DUF5606 domain-containing protein</fullName>
    </submittedName>
</protein>
<dbReference type="Gene3D" id="1.10.10.1650">
    <property type="match status" value="1"/>
</dbReference>
<evidence type="ECO:0000313" key="4">
    <source>
        <dbReference type="EMBL" id="MFD1631394.1"/>
    </source>
</evidence>